<dbReference type="AlphaFoldDB" id="A0A0C2JLW9"/>
<dbReference type="EMBL" id="JWZT01002083">
    <property type="protein sequence ID" value="KII70373.1"/>
    <property type="molecule type" value="Genomic_DNA"/>
</dbReference>
<dbReference type="GO" id="GO:0060070">
    <property type="term" value="P:canonical Wnt signaling pathway"/>
    <property type="evidence" value="ECO:0007669"/>
    <property type="project" value="TreeGrafter"/>
</dbReference>
<dbReference type="GO" id="GO:0000981">
    <property type="term" value="F:DNA-binding transcription factor activity, RNA polymerase II-specific"/>
    <property type="evidence" value="ECO:0007669"/>
    <property type="project" value="TreeGrafter"/>
</dbReference>
<keyword evidence="8 9" id="KW-0539">Nucleus</keyword>
<keyword evidence="7" id="KW-0804">Transcription</keyword>
<evidence type="ECO:0000256" key="7">
    <source>
        <dbReference type="ARBA" id="ARBA00023163"/>
    </source>
</evidence>
<evidence type="ECO:0000256" key="8">
    <source>
        <dbReference type="ARBA" id="ARBA00023242"/>
    </source>
</evidence>
<dbReference type="FunFam" id="1.10.30.10:FF:000001">
    <property type="entry name" value="transcription factor 7 isoform X2"/>
    <property type="match status" value="1"/>
</dbReference>
<sequence>MSDFPRFPEGLEDLNYPDADSIDELDSEYDDICSVEVEPDNFDEDKFEISKFIDEDIRGLTPGILPPTTPLMVPGNLEVPPMERLNFFTPNGFTNPNIPIPNDVWYCCFFEFRHKPSIPVHPCLTNGQYPPQRMILPQIPQYMTPNSMAHNNIGHQIIKYPPGFESNHNLRYAQENLAPSQNHEHIKKPLNAFMLYMREVRSEVLKEVPHKDSTLINTIIGERWQKLTEEEKVVYFEKAKEERERHKIMYPQYNPREHYNQNAKRRRKRRDKSGQEPLPKKCRARYGVDQQDKWCKHCKRKKKCLRYAEGTNETQNSSTDNNANQLEEMYRFIPSQVT</sequence>
<dbReference type="Pfam" id="PF00505">
    <property type="entry name" value="HMG_box"/>
    <property type="match status" value="1"/>
</dbReference>
<evidence type="ECO:0000256" key="5">
    <source>
        <dbReference type="ARBA" id="ARBA00023125"/>
    </source>
</evidence>
<dbReference type="Proteomes" id="UP000031668">
    <property type="component" value="Unassembled WGS sequence"/>
</dbReference>
<feature type="region of interest" description="Disordered" evidence="10">
    <location>
        <begin position="246"/>
        <end position="281"/>
    </location>
</feature>
<comment type="similarity">
    <text evidence="2">Belongs to the TCF/LEF family.</text>
</comment>
<evidence type="ECO:0000256" key="4">
    <source>
        <dbReference type="ARBA" id="ARBA00023015"/>
    </source>
</evidence>
<feature type="DNA-binding region" description="HMG box" evidence="9">
    <location>
        <begin position="186"/>
        <end position="254"/>
    </location>
</feature>
<keyword evidence="4" id="KW-0805">Transcription regulation</keyword>
<evidence type="ECO:0000256" key="9">
    <source>
        <dbReference type="PROSITE-ProRule" id="PRU00267"/>
    </source>
</evidence>
<feature type="domain" description="HMG box" evidence="11">
    <location>
        <begin position="186"/>
        <end position="254"/>
    </location>
</feature>
<comment type="subcellular location">
    <subcellularLocation>
        <location evidence="1">Nucleus</location>
    </subcellularLocation>
</comment>
<dbReference type="InterPro" id="IPR009071">
    <property type="entry name" value="HMG_box_dom"/>
</dbReference>
<evidence type="ECO:0000313" key="13">
    <source>
        <dbReference type="Proteomes" id="UP000031668"/>
    </source>
</evidence>
<dbReference type="PROSITE" id="PS50118">
    <property type="entry name" value="HMG_BOX_2"/>
    <property type="match status" value="1"/>
</dbReference>
<dbReference type="SMART" id="SM01366">
    <property type="entry name" value="c-clamp"/>
    <property type="match status" value="1"/>
</dbReference>
<keyword evidence="13" id="KW-1185">Reference proteome</keyword>
<comment type="caution">
    <text evidence="12">The sequence shown here is derived from an EMBL/GenBank/DDBJ whole genome shotgun (WGS) entry which is preliminary data.</text>
</comment>
<dbReference type="PANTHER" id="PTHR10373">
    <property type="entry name" value="TRANSCRIPTION FACTOR 7 FAMILY MEMBER"/>
    <property type="match status" value="1"/>
</dbReference>
<dbReference type="PANTHER" id="PTHR10373:SF38">
    <property type="entry name" value="PROTEIN PANGOLIN, ISOFORM J"/>
    <property type="match status" value="1"/>
</dbReference>
<organism evidence="12 13">
    <name type="scientific">Thelohanellus kitauei</name>
    <name type="common">Myxosporean</name>
    <dbReference type="NCBI Taxonomy" id="669202"/>
    <lineage>
        <taxon>Eukaryota</taxon>
        <taxon>Metazoa</taxon>
        <taxon>Cnidaria</taxon>
        <taxon>Myxozoa</taxon>
        <taxon>Myxosporea</taxon>
        <taxon>Bivalvulida</taxon>
        <taxon>Platysporina</taxon>
        <taxon>Myxobolidae</taxon>
        <taxon>Thelohanellus</taxon>
    </lineage>
</organism>
<dbReference type="InterPro" id="IPR024940">
    <property type="entry name" value="TCF/LEF"/>
</dbReference>
<dbReference type="Gene3D" id="1.10.30.10">
    <property type="entry name" value="High mobility group box domain"/>
    <property type="match status" value="1"/>
</dbReference>
<dbReference type="SUPFAM" id="SSF47095">
    <property type="entry name" value="HMG-box"/>
    <property type="match status" value="1"/>
</dbReference>
<evidence type="ECO:0000313" key="12">
    <source>
        <dbReference type="EMBL" id="KII70373.1"/>
    </source>
</evidence>
<evidence type="ECO:0000256" key="6">
    <source>
        <dbReference type="ARBA" id="ARBA00023159"/>
    </source>
</evidence>
<dbReference type="OrthoDB" id="2307332at2759"/>
<evidence type="ECO:0000256" key="10">
    <source>
        <dbReference type="SAM" id="MobiDB-lite"/>
    </source>
</evidence>
<evidence type="ECO:0000256" key="1">
    <source>
        <dbReference type="ARBA" id="ARBA00004123"/>
    </source>
</evidence>
<keyword evidence="5 9" id="KW-0238">DNA-binding</keyword>
<keyword evidence="6" id="KW-0010">Activator</keyword>
<dbReference type="GO" id="GO:0000785">
    <property type="term" value="C:chromatin"/>
    <property type="evidence" value="ECO:0007669"/>
    <property type="project" value="TreeGrafter"/>
</dbReference>
<dbReference type="GO" id="GO:1990907">
    <property type="term" value="C:beta-catenin-TCF complex"/>
    <property type="evidence" value="ECO:0007669"/>
    <property type="project" value="TreeGrafter"/>
</dbReference>
<evidence type="ECO:0000259" key="11">
    <source>
        <dbReference type="PROSITE" id="PS50118"/>
    </source>
</evidence>
<dbReference type="SMART" id="SM00398">
    <property type="entry name" value="HMG"/>
    <property type="match status" value="1"/>
</dbReference>
<dbReference type="GO" id="GO:0000978">
    <property type="term" value="F:RNA polymerase II cis-regulatory region sequence-specific DNA binding"/>
    <property type="evidence" value="ECO:0007669"/>
    <property type="project" value="TreeGrafter"/>
</dbReference>
<accession>A0A0C2JLW9</accession>
<evidence type="ECO:0000256" key="3">
    <source>
        <dbReference type="ARBA" id="ARBA00022687"/>
    </source>
</evidence>
<name>A0A0C2JLW9_THEKT</name>
<protein>
    <submittedName>
        <fullName evidence="12">Protein pangolin, isoforms A/H/I/S</fullName>
    </submittedName>
</protein>
<evidence type="ECO:0000256" key="2">
    <source>
        <dbReference type="ARBA" id="ARBA00006569"/>
    </source>
</evidence>
<keyword evidence="3" id="KW-0879">Wnt signaling pathway</keyword>
<dbReference type="InterPro" id="IPR036910">
    <property type="entry name" value="HMG_box_dom_sf"/>
</dbReference>
<proteinExistence type="inferred from homology"/>
<reference evidence="12 13" key="1">
    <citation type="journal article" date="2014" name="Genome Biol. Evol.">
        <title>The genome of the myxosporean Thelohanellus kitauei shows adaptations to nutrient acquisition within its fish host.</title>
        <authorList>
            <person name="Yang Y."/>
            <person name="Xiong J."/>
            <person name="Zhou Z."/>
            <person name="Huo F."/>
            <person name="Miao W."/>
            <person name="Ran C."/>
            <person name="Liu Y."/>
            <person name="Zhang J."/>
            <person name="Feng J."/>
            <person name="Wang M."/>
            <person name="Wang M."/>
            <person name="Wang L."/>
            <person name="Yao B."/>
        </authorList>
    </citation>
    <scope>NUCLEOTIDE SEQUENCE [LARGE SCALE GENOMIC DNA]</scope>
    <source>
        <strain evidence="12">Wuqing</strain>
    </source>
</reference>
<gene>
    <name evidence="12" type="ORF">RF11_00155</name>
</gene>